<dbReference type="Proteomes" id="UP000299102">
    <property type="component" value="Unassembled WGS sequence"/>
</dbReference>
<comment type="caution">
    <text evidence="2">The sequence shown here is derived from an EMBL/GenBank/DDBJ whole genome shotgun (WGS) entry which is preliminary data.</text>
</comment>
<sequence length="76" mass="8716">MPEWKGRVPLTRSHCERITRKRSRLKRARTHRPRATAAAPRTTAPSTATRTDDAPFTTWSVHDLELGFYPIASMLK</sequence>
<name>A0A4C1ZPK7_EUMVA</name>
<dbReference type="AlphaFoldDB" id="A0A4C1ZPK7"/>
<protein>
    <submittedName>
        <fullName evidence="2">Uncharacterized protein</fullName>
    </submittedName>
</protein>
<feature type="compositionally biased region" description="Basic residues" evidence="1">
    <location>
        <begin position="19"/>
        <end position="34"/>
    </location>
</feature>
<gene>
    <name evidence="2" type="ORF">EVAR_63797_1</name>
</gene>
<evidence type="ECO:0000256" key="1">
    <source>
        <dbReference type="SAM" id="MobiDB-lite"/>
    </source>
</evidence>
<dbReference type="EMBL" id="BGZK01001988">
    <property type="protein sequence ID" value="GBP89272.1"/>
    <property type="molecule type" value="Genomic_DNA"/>
</dbReference>
<evidence type="ECO:0000313" key="2">
    <source>
        <dbReference type="EMBL" id="GBP89272.1"/>
    </source>
</evidence>
<accession>A0A4C1ZPK7</accession>
<keyword evidence="3" id="KW-1185">Reference proteome</keyword>
<proteinExistence type="predicted"/>
<organism evidence="2 3">
    <name type="scientific">Eumeta variegata</name>
    <name type="common">Bagworm moth</name>
    <name type="synonym">Eumeta japonica</name>
    <dbReference type="NCBI Taxonomy" id="151549"/>
    <lineage>
        <taxon>Eukaryota</taxon>
        <taxon>Metazoa</taxon>
        <taxon>Ecdysozoa</taxon>
        <taxon>Arthropoda</taxon>
        <taxon>Hexapoda</taxon>
        <taxon>Insecta</taxon>
        <taxon>Pterygota</taxon>
        <taxon>Neoptera</taxon>
        <taxon>Endopterygota</taxon>
        <taxon>Lepidoptera</taxon>
        <taxon>Glossata</taxon>
        <taxon>Ditrysia</taxon>
        <taxon>Tineoidea</taxon>
        <taxon>Psychidae</taxon>
        <taxon>Oiketicinae</taxon>
        <taxon>Eumeta</taxon>
    </lineage>
</organism>
<feature type="region of interest" description="Disordered" evidence="1">
    <location>
        <begin position="1"/>
        <end position="54"/>
    </location>
</feature>
<feature type="compositionally biased region" description="Low complexity" evidence="1">
    <location>
        <begin position="35"/>
        <end position="49"/>
    </location>
</feature>
<reference evidence="2 3" key="1">
    <citation type="journal article" date="2019" name="Commun. Biol.">
        <title>The bagworm genome reveals a unique fibroin gene that provides high tensile strength.</title>
        <authorList>
            <person name="Kono N."/>
            <person name="Nakamura H."/>
            <person name="Ohtoshi R."/>
            <person name="Tomita M."/>
            <person name="Numata K."/>
            <person name="Arakawa K."/>
        </authorList>
    </citation>
    <scope>NUCLEOTIDE SEQUENCE [LARGE SCALE GENOMIC DNA]</scope>
</reference>
<evidence type="ECO:0000313" key="3">
    <source>
        <dbReference type="Proteomes" id="UP000299102"/>
    </source>
</evidence>